<sequence>MKLVTLATLVLLSLTLVFASFYLDVSTVKVGETNYIVYEFGPEFNIGPVLIGLTLTTYTSDISTGTFYFGTPSTTPSTNIIDGLNITALGLDLGTVWFRYGQMQQLTYGMGLVMNGYYLPRTRTLDLGARLDNFKISAHVPYEIKQLTTLNIQPSDSVYSALILIPLLGLDLSVYGVMETDERAQLQHALGTALTKNILGFSVGVEAATQFWKSGQMSYGGFAGLFGDFGIFQLVAGPYYASDGFVVWLLNREYGNLRYTYDPSNYSQRAGYIVRASLNVQSYGRLVVSLSGDFQSNPTLIGEGYLRIPQVGGTNGLILYAYMFDNTPFGNGQLLDENTSARITMAYPLLDNLFAGIKYTWNGSEFQQTAFVGGMVNF</sequence>
<reference evidence="2" key="1">
    <citation type="submission" date="2016-04" db="EMBL/GenBank/DDBJ databases">
        <title>The genome sequence project of a novel Fervidobacterium isolate from a hot spring in Thailand.</title>
        <authorList>
            <person name="Gonzalez J.M."/>
            <person name="Cuecas A."/>
            <person name="Kanoksilapatham W."/>
        </authorList>
    </citation>
    <scope>NUCLEOTIDE SEQUENCE [LARGE SCALE GENOMIC DNA]</scope>
    <source>
        <strain evidence="2">FC2004</strain>
    </source>
</reference>
<evidence type="ECO:0000313" key="1">
    <source>
        <dbReference type="EMBL" id="ODN30042.1"/>
    </source>
</evidence>
<keyword evidence="2" id="KW-1185">Reference proteome</keyword>
<dbReference type="OrthoDB" id="48708at2"/>
<dbReference type="Proteomes" id="UP000094570">
    <property type="component" value="Unassembled WGS sequence"/>
</dbReference>
<dbReference type="AlphaFoldDB" id="A0A1E3G1I3"/>
<name>A0A1E3G1I3_9BACT</name>
<evidence type="ECO:0000313" key="2">
    <source>
        <dbReference type="Proteomes" id="UP000094570"/>
    </source>
</evidence>
<proteinExistence type="predicted"/>
<dbReference type="STRING" id="1008305.A4H02_07640"/>
<gene>
    <name evidence="1" type="ORF">A4H02_07640</name>
</gene>
<comment type="caution">
    <text evidence="1">The sequence shown here is derived from an EMBL/GenBank/DDBJ whole genome shotgun (WGS) entry which is preliminary data.</text>
</comment>
<protein>
    <submittedName>
        <fullName evidence="1">Uncharacterized protein</fullName>
    </submittedName>
</protein>
<dbReference type="EMBL" id="LWAF01000012">
    <property type="protein sequence ID" value="ODN30042.1"/>
    <property type="molecule type" value="Genomic_DNA"/>
</dbReference>
<accession>A0A1E3G1I3</accession>
<organism evidence="1 2">
    <name type="scientific">Fervidobacterium thailandense</name>
    <dbReference type="NCBI Taxonomy" id="1008305"/>
    <lineage>
        <taxon>Bacteria</taxon>
        <taxon>Thermotogati</taxon>
        <taxon>Thermotogota</taxon>
        <taxon>Thermotogae</taxon>
        <taxon>Thermotogales</taxon>
        <taxon>Fervidobacteriaceae</taxon>
        <taxon>Fervidobacterium</taxon>
    </lineage>
</organism>